<evidence type="ECO:0000256" key="5">
    <source>
        <dbReference type="SAM" id="MobiDB-lite"/>
    </source>
</evidence>
<comment type="caution">
    <text evidence="6">The sequence shown here is derived from an EMBL/GenBank/DDBJ whole genome shotgun (WGS) entry which is preliminary data.</text>
</comment>
<gene>
    <name evidence="6" type="ORF">Pfra01_001519600</name>
</gene>
<organism evidence="6 7">
    <name type="scientific">Phytophthora fragariaefolia</name>
    <dbReference type="NCBI Taxonomy" id="1490495"/>
    <lineage>
        <taxon>Eukaryota</taxon>
        <taxon>Sar</taxon>
        <taxon>Stramenopiles</taxon>
        <taxon>Oomycota</taxon>
        <taxon>Peronosporomycetes</taxon>
        <taxon>Peronosporales</taxon>
        <taxon>Peronosporaceae</taxon>
        <taxon>Phytophthora</taxon>
    </lineage>
</organism>
<dbReference type="Proteomes" id="UP001165121">
    <property type="component" value="Unassembled WGS sequence"/>
</dbReference>
<dbReference type="GO" id="GO:0004797">
    <property type="term" value="F:thymidine kinase activity"/>
    <property type="evidence" value="ECO:0007669"/>
    <property type="project" value="InterPro"/>
</dbReference>
<keyword evidence="7" id="KW-1185">Reference proteome</keyword>
<keyword evidence="4" id="KW-0067">ATP-binding</keyword>
<keyword evidence="2" id="KW-0547">Nucleotide-binding</keyword>
<name>A0A9W7CX76_9STRA</name>
<evidence type="ECO:0000313" key="6">
    <source>
        <dbReference type="EMBL" id="GMF44086.1"/>
    </source>
</evidence>
<protein>
    <submittedName>
        <fullName evidence="6">Unnamed protein product</fullName>
    </submittedName>
</protein>
<accession>A0A9W7CX76</accession>
<dbReference type="AlphaFoldDB" id="A0A9W7CX76"/>
<dbReference type="InterPro" id="IPR001267">
    <property type="entry name" value="Thymidine_kinase"/>
</dbReference>
<dbReference type="OrthoDB" id="439028at2759"/>
<evidence type="ECO:0000256" key="3">
    <source>
        <dbReference type="ARBA" id="ARBA00022777"/>
    </source>
</evidence>
<evidence type="ECO:0000256" key="4">
    <source>
        <dbReference type="ARBA" id="ARBA00022840"/>
    </source>
</evidence>
<dbReference type="Pfam" id="PF00265">
    <property type="entry name" value="TK"/>
    <property type="match status" value="1"/>
</dbReference>
<keyword evidence="3" id="KW-0418">Kinase</keyword>
<evidence type="ECO:0000256" key="2">
    <source>
        <dbReference type="ARBA" id="ARBA00022741"/>
    </source>
</evidence>
<keyword evidence="1" id="KW-0808">Transferase</keyword>
<evidence type="ECO:0000256" key="1">
    <source>
        <dbReference type="ARBA" id="ARBA00022679"/>
    </source>
</evidence>
<dbReference type="EMBL" id="BSXT01001644">
    <property type="protein sequence ID" value="GMF44086.1"/>
    <property type="molecule type" value="Genomic_DNA"/>
</dbReference>
<proteinExistence type="predicted"/>
<reference evidence="6" key="1">
    <citation type="submission" date="2023-04" db="EMBL/GenBank/DDBJ databases">
        <title>Phytophthora fragariaefolia NBRC 109709.</title>
        <authorList>
            <person name="Ichikawa N."/>
            <person name="Sato H."/>
            <person name="Tonouchi N."/>
        </authorList>
    </citation>
    <scope>NUCLEOTIDE SEQUENCE</scope>
    <source>
        <strain evidence="6">NBRC 109709</strain>
    </source>
</reference>
<evidence type="ECO:0000313" key="7">
    <source>
        <dbReference type="Proteomes" id="UP001165121"/>
    </source>
</evidence>
<sequence length="90" mass="9245">MGGSAGRFLPGRREQGQGGGRGSAGRDVRAEGAWRGVGGQSETRSDEFVPGGMQAFDNVVELIPTAEQVIKLNAICSSCGHDAGTLADLI</sequence>
<dbReference type="GO" id="GO:0005524">
    <property type="term" value="F:ATP binding"/>
    <property type="evidence" value="ECO:0007669"/>
    <property type="project" value="UniProtKB-KW"/>
</dbReference>
<feature type="region of interest" description="Disordered" evidence="5">
    <location>
        <begin position="1"/>
        <end position="50"/>
    </location>
</feature>